<evidence type="ECO:0000256" key="5">
    <source>
        <dbReference type="ARBA" id="ARBA00022989"/>
    </source>
</evidence>
<feature type="transmembrane region" description="Helical" evidence="7">
    <location>
        <begin position="308"/>
        <end position="328"/>
    </location>
</feature>
<feature type="transmembrane region" description="Helical" evidence="7">
    <location>
        <begin position="254"/>
        <end position="273"/>
    </location>
</feature>
<keyword evidence="6 7" id="KW-0472">Membrane</keyword>
<dbReference type="Gene3D" id="1.20.1250.20">
    <property type="entry name" value="MFS general substrate transporter like domains"/>
    <property type="match status" value="1"/>
</dbReference>
<feature type="transmembrane region" description="Helical" evidence="7">
    <location>
        <begin position="42"/>
        <end position="64"/>
    </location>
</feature>
<evidence type="ECO:0000256" key="2">
    <source>
        <dbReference type="ARBA" id="ARBA00022448"/>
    </source>
</evidence>
<evidence type="ECO:0000256" key="3">
    <source>
        <dbReference type="ARBA" id="ARBA00022475"/>
    </source>
</evidence>
<dbReference type="Pfam" id="PF05977">
    <property type="entry name" value="MFS_3"/>
    <property type="match status" value="1"/>
</dbReference>
<dbReference type="EMBL" id="JBHTLK010000086">
    <property type="protein sequence ID" value="MFD1148995.1"/>
    <property type="molecule type" value="Genomic_DNA"/>
</dbReference>
<organism evidence="9 10">
    <name type="scientific">Saccharothrix hoggarensis</name>
    <dbReference type="NCBI Taxonomy" id="913853"/>
    <lineage>
        <taxon>Bacteria</taxon>
        <taxon>Bacillati</taxon>
        <taxon>Actinomycetota</taxon>
        <taxon>Actinomycetes</taxon>
        <taxon>Pseudonocardiales</taxon>
        <taxon>Pseudonocardiaceae</taxon>
        <taxon>Saccharothrix</taxon>
    </lineage>
</organism>
<feature type="transmembrane region" description="Helical" evidence="7">
    <location>
        <begin position="155"/>
        <end position="183"/>
    </location>
</feature>
<dbReference type="InterPro" id="IPR036259">
    <property type="entry name" value="MFS_trans_sf"/>
</dbReference>
<dbReference type="InterPro" id="IPR010290">
    <property type="entry name" value="TM_effector"/>
</dbReference>
<reference evidence="10" key="1">
    <citation type="journal article" date="2019" name="Int. J. Syst. Evol. Microbiol.">
        <title>The Global Catalogue of Microorganisms (GCM) 10K type strain sequencing project: providing services to taxonomists for standard genome sequencing and annotation.</title>
        <authorList>
            <consortium name="The Broad Institute Genomics Platform"/>
            <consortium name="The Broad Institute Genome Sequencing Center for Infectious Disease"/>
            <person name="Wu L."/>
            <person name="Ma J."/>
        </authorList>
    </citation>
    <scope>NUCLEOTIDE SEQUENCE [LARGE SCALE GENOMIC DNA]</scope>
    <source>
        <strain evidence="10">CCUG 60214</strain>
    </source>
</reference>
<dbReference type="PROSITE" id="PS50850">
    <property type="entry name" value="MFS"/>
    <property type="match status" value="1"/>
</dbReference>
<keyword evidence="3" id="KW-1003">Cell membrane</keyword>
<dbReference type="PANTHER" id="PTHR23513:SF11">
    <property type="entry name" value="STAPHYLOFERRIN A TRANSPORTER"/>
    <property type="match status" value="1"/>
</dbReference>
<comment type="subcellular location">
    <subcellularLocation>
        <location evidence="1">Cell membrane</location>
        <topology evidence="1">Multi-pass membrane protein</topology>
    </subcellularLocation>
</comment>
<name>A0ABW3QWR7_9PSEU</name>
<evidence type="ECO:0000256" key="6">
    <source>
        <dbReference type="ARBA" id="ARBA00023136"/>
    </source>
</evidence>
<feature type="domain" description="Major facilitator superfamily (MFS) profile" evidence="8">
    <location>
        <begin position="7"/>
        <end position="397"/>
    </location>
</feature>
<feature type="transmembrane region" description="Helical" evidence="7">
    <location>
        <begin position="218"/>
        <end position="242"/>
    </location>
</feature>
<accession>A0ABW3QWR7</accession>
<keyword evidence="2" id="KW-0813">Transport</keyword>
<keyword evidence="5 7" id="KW-1133">Transmembrane helix</keyword>
<dbReference type="InterPro" id="IPR020846">
    <property type="entry name" value="MFS_dom"/>
</dbReference>
<feature type="transmembrane region" description="Helical" evidence="7">
    <location>
        <begin position="349"/>
        <end position="368"/>
    </location>
</feature>
<sequence>MAPLGPAFWRLWTSTGLSNLADGVFKVVLPLVAIQITREPTLIAGLVFALTLPWLVFALPAGALADRFDRRRTMLGANVVRTALLAVLAGAVATDLVTIWLLYAVALVAGVTETLYDTSAQSLVPQLVDREQLPRANARLVTVELTANEFSGPPIAGLLIAAGALAAFATPAALWLLAVLALWSLKGTFRVERHQRTTLRADIAEGLRFLLGHRLLRTLASMVGVINLASGASGAVLVLYAVGPESAMKLTPQLFGLLLTAPAAGSLVGSLAAERVIAKLGRGGSIALGFSITTLLVVTPAVTASPLLVAAGFVVAGAGVAVLNVVVVSLRQVVTPNRLLGRVNSAYRLVAWGSLPMGAAIGGVLGQVFGLRAVFVVMGAVALTALVGLAGATNRKVEEALAVDPDAVPTSD</sequence>
<evidence type="ECO:0000313" key="9">
    <source>
        <dbReference type="EMBL" id="MFD1148995.1"/>
    </source>
</evidence>
<dbReference type="PANTHER" id="PTHR23513">
    <property type="entry name" value="INTEGRAL MEMBRANE EFFLUX PROTEIN-RELATED"/>
    <property type="match status" value="1"/>
</dbReference>
<keyword evidence="10" id="KW-1185">Reference proteome</keyword>
<proteinExistence type="predicted"/>
<keyword evidence="4 7" id="KW-0812">Transmembrane</keyword>
<evidence type="ECO:0000256" key="1">
    <source>
        <dbReference type="ARBA" id="ARBA00004651"/>
    </source>
</evidence>
<comment type="caution">
    <text evidence="9">The sequence shown here is derived from an EMBL/GenBank/DDBJ whole genome shotgun (WGS) entry which is preliminary data.</text>
</comment>
<feature type="transmembrane region" description="Helical" evidence="7">
    <location>
        <begin position="285"/>
        <end position="302"/>
    </location>
</feature>
<protein>
    <submittedName>
        <fullName evidence="9">MFS transporter</fullName>
    </submittedName>
</protein>
<gene>
    <name evidence="9" type="ORF">ACFQ3T_17840</name>
</gene>
<evidence type="ECO:0000256" key="7">
    <source>
        <dbReference type="SAM" id="Phobius"/>
    </source>
</evidence>
<feature type="transmembrane region" description="Helical" evidence="7">
    <location>
        <begin position="84"/>
        <end position="109"/>
    </location>
</feature>
<dbReference type="Proteomes" id="UP001597168">
    <property type="component" value="Unassembled WGS sequence"/>
</dbReference>
<dbReference type="CDD" id="cd06173">
    <property type="entry name" value="MFS_MefA_like"/>
    <property type="match status" value="1"/>
</dbReference>
<dbReference type="RefSeq" id="WP_380724411.1">
    <property type="nucleotide sequence ID" value="NZ_JBHTLK010000086.1"/>
</dbReference>
<evidence type="ECO:0000313" key="10">
    <source>
        <dbReference type="Proteomes" id="UP001597168"/>
    </source>
</evidence>
<evidence type="ECO:0000256" key="4">
    <source>
        <dbReference type="ARBA" id="ARBA00022692"/>
    </source>
</evidence>
<evidence type="ECO:0000259" key="8">
    <source>
        <dbReference type="PROSITE" id="PS50850"/>
    </source>
</evidence>
<feature type="transmembrane region" description="Helical" evidence="7">
    <location>
        <begin position="374"/>
        <end position="392"/>
    </location>
</feature>
<dbReference type="SUPFAM" id="SSF103473">
    <property type="entry name" value="MFS general substrate transporter"/>
    <property type="match status" value="1"/>
</dbReference>